<organism evidence="1 2">
    <name type="scientific">Pseudalkalibacillus berkeleyi</name>
    <dbReference type="NCBI Taxonomy" id="1069813"/>
    <lineage>
        <taxon>Bacteria</taxon>
        <taxon>Bacillati</taxon>
        <taxon>Bacillota</taxon>
        <taxon>Bacilli</taxon>
        <taxon>Bacillales</taxon>
        <taxon>Fictibacillaceae</taxon>
        <taxon>Pseudalkalibacillus</taxon>
    </lineage>
</organism>
<accession>A0ABS9GWC3</accession>
<keyword evidence="2" id="KW-1185">Reference proteome</keyword>
<comment type="caution">
    <text evidence="1">The sequence shown here is derived from an EMBL/GenBank/DDBJ whole genome shotgun (WGS) entry which is preliminary data.</text>
</comment>
<reference evidence="1 2" key="1">
    <citation type="submission" date="2022-01" db="EMBL/GenBank/DDBJ databases">
        <title>Alkalihalobacillus sp. EGI L200015, a novel bacterium isolated from a salt lake sediment.</title>
        <authorList>
            <person name="Gao L."/>
            <person name="Fang B.-Z."/>
            <person name="Li W.-J."/>
        </authorList>
    </citation>
    <scope>NUCLEOTIDE SEQUENCE [LARGE SCALE GENOMIC DNA]</scope>
    <source>
        <strain evidence="1 2">KCTC 12718</strain>
    </source>
</reference>
<evidence type="ECO:0008006" key="3">
    <source>
        <dbReference type="Google" id="ProtNLM"/>
    </source>
</evidence>
<dbReference type="EMBL" id="JAKIJS010000001">
    <property type="protein sequence ID" value="MCF6137089.1"/>
    <property type="molecule type" value="Genomic_DNA"/>
</dbReference>
<sequence>MPVESVMSRIGKFNTTIELKPGQIFSGKVLALYPNDFAKIQLAGRKVNAQLLTGLTLGGKYWFQVKPNSHGTLPLLSVVENNRVHQPPLQSLGIGKLHPNLSKLVQSLANEQLPMTKDLMAKADQWMNQVSSVSKGIQAIKTMVYQNLPQTDAVFKALYHVQDDQPLHAQLNTLKQLLHGHSKTNKGFSNVEQIISRILTSSHQTSGIDTLKQLVHIHNRTDIDPSTQSQLKEIFRSLDLNLPAVNKGSNTIQSDAQFLKALNLPMNKATAELQIQHKLSQMSDALQKTVQSLTDNEVAKPQLKLIETMKSLGLTLERDMIHNQLNVRDQFTQLKPSLVNLLSEEVSLQVREKAETLLHRITGQQLVHSNENHSLTSLFYQIPIHFKEWKSDLLMKWDMKKDQSGKIDEDFSRILFYLDLQNMKETVIDMNVQNRIVSIKIVNDHDLANQLIPAFKDILSDRLGEIGYQLSSVKVELTENQGDALFRHKSIDQTRQGVDFTI</sequence>
<dbReference type="Proteomes" id="UP001649381">
    <property type="component" value="Unassembled WGS sequence"/>
</dbReference>
<protein>
    <recommendedName>
        <fullName evidence="3">Flagellar hook-length control protein FliK</fullName>
    </recommendedName>
</protein>
<evidence type="ECO:0000313" key="2">
    <source>
        <dbReference type="Proteomes" id="UP001649381"/>
    </source>
</evidence>
<name>A0ABS9GWC3_9BACL</name>
<dbReference type="RefSeq" id="WP_236332383.1">
    <property type="nucleotide sequence ID" value="NZ_JAKIJS010000001.1"/>
</dbReference>
<evidence type="ECO:0000313" key="1">
    <source>
        <dbReference type="EMBL" id="MCF6137089.1"/>
    </source>
</evidence>
<proteinExistence type="predicted"/>
<gene>
    <name evidence="1" type="ORF">L2716_05045</name>
</gene>